<protein>
    <submittedName>
        <fullName evidence="2">Uncharacterized protein</fullName>
    </submittedName>
</protein>
<keyword evidence="3" id="KW-1185">Reference proteome</keyword>
<sequence>MPLGLPVPTALVNRLGNGGAAHGPLGLIVPHLPQNVFEALPEVRVEALPQGRLCQAFRVDPQDSFGSARSDRHPPPPSEPTHHQIVVSGKLRSSLNPNVQDMRPQIR</sequence>
<dbReference type="EMBL" id="JAHUTJ010010650">
    <property type="protein sequence ID" value="MED6268520.1"/>
    <property type="molecule type" value="Genomic_DNA"/>
</dbReference>
<reference evidence="2 3" key="1">
    <citation type="submission" date="2021-06" db="EMBL/GenBank/DDBJ databases">
        <authorList>
            <person name="Palmer J.M."/>
        </authorList>
    </citation>
    <scope>NUCLEOTIDE SEQUENCE [LARGE SCALE GENOMIC DNA]</scope>
    <source>
        <strain evidence="2 3">CL_MEX2019</strain>
        <tissue evidence="2">Muscle</tissue>
    </source>
</reference>
<accession>A0ABU7D221</accession>
<proteinExistence type="predicted"/>
<feature type="region of interest" description="Disordered" evidence="1">
    <location>
        <begin position="60"/>
        <end position="86"/>
    </location>
</feature>
<evidence type="ECO:0000313" key="2">
    <source>
        <dbReference type="EMBL" id="MED6268520.1"/>
    </source>
</evidence>
<evidence type="ECO:0000313" key="3">
    <source>
        <dbReference type="Proteomes" id="UP001352852"/>
    </source>
</evidence>
<evidence type="ECO:0000256" key="1">
    <source>
        <dbReference type="SAM" id="MobiDB-lite"/>
    </source>
</evidence>
<comment type="caution">
    <text evidence="2">The sequence shown here is derived from an EMBL/GenBank/DDBJ whole genome shotgun (WGS) entry which is preliminary data.</text>
</comment>
<organism evidence="2 3">
    <name type="scientific">Characodon lateralis</name>
    <dbReference type="NCBI Taxonomy" id="208331"/>
    <lineage>
        <taxon>Eukaryota</taxon>
        <taxon>Metazoa</taxon>
        <taxon>Chordata</taxon>
        <taxon>Craniata</taxon>
        <taxon>Vertebrata</taxon>
        <taxon>Euteleostomi</taxon>
        <taxon>Actinopterygii</taxon>
        <taxon>Neopterygii</taxon>
        <taxon>Teleostei</taxon>
        <taxon>Neoteleostei</taxon>
        <taxon>Acanthomorphata</taxon>
        <taxon>Ovalentaria</taxon>
        <taxon>Atherinomorphae</taxon>
        <taxon>Cyprinodontiformes</taxon>
        <taxon>Goodeidae</taxon>
        <taxon>Characodon</taxon>
    </lineage>
</organism>
<gene>
    <name evidence="2" type="ORF">CHARACLAT_023277</name>
</gene>
<name>A0ABU7D221_9TELE</name>
<dbReference type="Proteomes" id="UP001352852">
    <property type="component" value="Unassembled WGS sequence"/>
</dbReference>